<dbReference type="OrthoDB" id="9773047at2"/>
<dbReference type="PANTHER" id="PTHR43283">
    <property type="entry name" value="BETA-LACTAMASE-RELATED"/>
    <property type="match status" value="1"/>
</dbReference>
<comment type="caution">
    <text evidence="2">The sequence shown here is derived from an EMBL/GenBank/DDBJ whole genome shotgun (WGS) entry which is preliminary data.</text>
</comment>
<gene>
    <name evidence="2" type="ORF">CGZ94_19215</name>
</gene>
<evidence type="ECO:0000259" key="1">
    <source>
        <dbReference type="Pfam" id="PF00144"/>
    </source>
</evidence>
<dbReference type="Gene3D" id="3.40.710.10">
    <property type="entry name" value="DD-peptidase/beta-lactamase superfamily"/>
    <property type="match status" value="1"/>
</dbReference>
<dbReference type="InterPro" id="IPR001466">
    <property type="entry name" value="Beta-lactam-related"/>
</dbReference>
<dbReference type="RefSeq" id="WP_094406850.1">
    <property type="nucleotide sequence ID" value="NZ_NMVO01000018.1"/>
</dbReference>
<dbReference type="InterPro" id="IPR012338">
    <property type="entry name" value="Beta-lactam/transpept-like"/>
</dbReference>
<protein>
    <recommendedName>
        <fullName evidence="1">Beta-lactamase-related domain-containing protein</fullName>
    </recommendedName>
</protein>
<dbReference type="SUPFAM" id="SSF56601">
    <property type="entry name" value="beta-lactamase/transpeptidase-like"/>
    <property type="match status" value="1"/>
</dbReference>
<dbReference type="Pfam" id="PF00144">
    <property type="entry name" value="Beta-lactamase"/>
    <property type="match status" value="1"/>
</dbReference>
<evidence type="ECO:0000313" key="3">
    <source>
        <dbReference type="Proteomes" id="UP000215896"/>
    </source>
</evidence>
<accession>A0A255G728</accession>
<dbReference type="AlphaFoldDB" id="A0A255G728"/>
<proteinExistence type="predicted"/>
<keyword evidence="3" id="KW-1185">Reference proteome</keyword>
<sequence length="482" mass="51589">MTDRSTTLPTASAAELGVRQDALEAFVTALEQNGVEVHGLAVVRRGHLVQLGAWAPWQQQRPTLAYSVSKTVTASCVGIAIGDGLLSLDDRLVEVLGPEVTGPVAPGVDQITVHQLLSMATGHTGDTLPAMLWKSDPIRAFCGQAPQAEPGSVFCYNNGATWLLGELVRRVTGERLVDFATRRFLAPLGITDLHWQESFGAEFGFSGCFLTVEQIAAIAELYRCDGVWQGERLLPEGWVERASREQISTAGEENAHSAMGYGYQLWRHPDGFRLDGAFAQYGIVLPEQEAVIAVTSGNFPSLGVMSAVLEHLQPGLLPLTDNPVQAGDPEQMSGLEVPWPAGDGDPVGPVRTAGPVRNEQPAEALDQWWFPALADAAVGAQQGGWQLQLTLAGQPTAVDLGTSAWLTTELVAEQGHRVPVATRCRRDGATTTVSLAFIDTPHRLTLTLTEDGAVQRWNCPPLNGAPLAGLSVDYETVTPSRA</sequence>
<dbReference type="Proteomes" id="UP000215896">
    <property type="component" value="Unassembled WGS sequence"/>
</dbReference>
<dbReference type="PANTHER" id="PTHR43283:SF7">
    <property type="entry name" value="BETA-LACTAMASE-RELATED DOMAIN-CONTAINING PROTEIN"/>
    <property type="match status" value="1"/>
</dbReference>
<dbReference type="InterPro" id="IPR050789">
    <property type="entry name" value="Diverse_Enzym_Activities"/>
</dbReference>
<name>A0A255G728_9ACTN</name>
<organism evidence="2 3">
    <name type="scientific">Enemella evansiae</name>
    <dbReference type="NCBI Taxonomy" id="2016499"/>
    <lineage>
        <taxon>Bacteria</taxon>
        <taxon>Bacillati</taxon>
        <taxon>Actinomycetota</taxon>
        <taxon>Actinomycetes</taxon>
        <taxon>Propionibacteriales</taxon>
        <taxon>Propionibacteriaceae</taxon>
        <taxon>Enemella</taxon>
    </lineage>
</organism>
<feature type="domain" description="Beta-lactamase-related" evidence="1">
    <location>
        <begin position="30"/>
        <end position="296"/>
    </location>
</feature>
<dbReference type="EMBL" id="NMVO01000018">
    <property type="protein sequence ID" value="OYO08654.1"/>
    <property type="molecule type" value="Genomic_DNA"/>
</dbReference>
<evidence type="ECO:0000313" key="2">
    <source>
        <dbReference type="EMBL" id="OYO08654.1"/>
    </source>
</evidence>
<reference evidence="2 3" key="1">
    <citation type="submission" date="2017-07" db="EMBL/GenBank/DDBJ databases">
        <title>Draft whole genome sequences of clinical Proprionibacteriaceae strains.</title>
        <authorList>
            <person name="Bernier A.-M."/>
            <person name="Bernard K."/>
            <person name="Domingo M.-C."/>
        </authorList>
    </citation>
    <scope>NUCLEOTIDE SEQUENCE [LARGE SCALE GENOMIC DNA]</scope>
    <source>
        <strain evidence="2 3">NML 030167</strain>
    </source>
</reference>